<reference evidence="1 2" key="1">
    <citation type="journal article" date="2015" name="Biotechnol. Biofuels">
        <title>Enhanced degradation of softwood versus hardwood by the white-rot fungus Pycnoporus coccineus.</title>
        <authorList>
            <person name="Couturier M."/>
            <person name="Navarro D."/>
            <person name="Chevret D."/>
            <person name="Henrissat B."/>
            <person name="Piumi F."/>
            <person name="Ruiz-Duenas F.J."/>
            <person name="Martinez A.T."/>
            <person name="Grigoriev I.V."/>
            <person name="Riley R."/>
            <person name="Lipzen A."/>
            <person name="Berrin J.G."/>
            <person name="Master E.R."/>
            <person name="Rosso M.N."/>
        </authorList>
    </citation>
    <scope>NUCLEOTIDE SEQUENCE [LARGE SCALE GENOMIC DNA]</scope>
    <source>
        <strain evidence="1 2">BRFM310</strain>
    </source>
</reference>
<evidence type="ECO:0000313" key="2">
    <source>
        <dbReference type="Proteomes" id="UP000193067"/>
    </source>
</evidence>
<evidence type="ECO:0000313" key="1">
    <source>
        <dbReference type="EMBL" id="OSC99189.1"/>
    </source>
</evidence>
<dbReference type="EMBL" id="KZ084130">
    <property type="protein sequence ID" value="OSC99189.1"/>
    <property type="molecule type" value="Genomic_DNA"/>
</dbReference>
<dbReference type="AlphaFoldDB" id="A0A1Y2IDD5"/>
<accession>A0A1Y2IDD5</accession>
<name>A0A1Y2IDD5_TRAC3</name>
<organism evidence="1 2">
    <name type="scientific">Trametes coccinea (strain BRFM310)</name>
    <name type="common">Pycnoporus coccineus</name>
    <dbReference type="NCBI Taxonomy" id="1353009"/>
    <lineage>
        <taxon>Eukaryota</taxon>
        <taxon>Fungi</taxon>
        <taxon>Dikarya</taxon>
        <taxon>Basidiomycota</taxon>
        <taxon>Agaricomycotina</taxon>
        <taxon>Agaricomycetes</taxon>
        <taxon>Polyporales</taxon>
        <taxon>Polyporaceae</taxon>
        <taxon>Trametes</taxon>
    </lineage>
</organism>
<dbReference type="Proteomes" id="UP000193067">
    <property type="component" value="Unassembled WGS sequence"/>
</dbReference>
<gene>
    <name evidence="1" type="ORF">PYCCODRAFT_874762</name>
</gene>
<keyword evidence="2" id="KW-1185">Reference proteome</keyword>
<proteinExistence type="predicted"/>
<sequence length="168" mass="19303">MRPRMLREGSMRCTAGLDAFISHLFRCRVRVRTRDARGARRSGRMVQCEAYITNRRQSPASLAHLVQGWHAKEIWSSRRSLPTLRERPAIGCVSMPVMCLSILATTWAYSRAQHKACSELGADLVPLRSRRRRTGECEHDCRTTRASARVQYRYAVGEVRHSRVLRPP</sequence>
<protein>
    <submittedName>
        <fullName evidence="1">Uncharacterized protein</fullName>
    </submittedName>
</protein>